<dbReference type="GO" id="GO:0016887">
    <property type="term" value="F:ATP hydrolysis activity"/>
    <property type="evidence" value="ECO:0007669"/>
    <property type="project" value="InterPro"/>
</dbReference>
<dbReference type="SMART" id="SM00382">
    <property type="entry name" value="AAA"/>
    <property type="match status" value="1"/>
</dbReference>
<dbReference type="Proteomes" id="UP000249377">
    <property type="component" value="Unassembled WGS sequence"/>
</dbReference>
<keyword evidence="4" id="KW-0067">ATP-binding</keyword>
<evidence type="ECO:0000256" key="4">
    <source>
        <dbReference type="ARBA" id="ARBA00022840"/>
    </source>
</evidence>
<dbReference type="InterPro" id="IPR025302">
    <property type="entry name" value="DrrA1/2-like_C"/>
</dbReference>
<dbReference type="AlphaFoldDB" id="A0A328UGN2"/>
<keyword evidence="7" id="KW-1185">Reference proteome</keyword>
<evidence type="ECO:0000313" key="6">
    <source>
        <dbReference type="EMBL" id="RAQ30529.1"/>
    </source>
</evidence>
<dbReference type="PROSITE" id="PS50893">
    <property type="entry name" value="ABC_TRANSPORTER_2"/>
    <property type="match status" value="1"/>
</dbReference>
<evidence type="ECO:0000259" key="5">
    <source>
        <dbReference type="PROSITE" id="PS50893"/>
    </source>
</evidence>
<dbReference type="Pfam" id="PF13732">
    <property type="entry name" value="DrrA1-3_C"/>
    <property type="match status" value="1"/>
</dbReference>
<dbReference type="GO" id="GO:0005524">
    <property type="term" value="F:ATP binding"/>
    <property type="evidence" value="ECO:0007669"/>
    <property type="project" value="UniProtKB-KW"/>
</dbReference>
<evidence type="ECO:0000256" key="3">
    <source>
        <dbReference type="ARBA" id="ARBA00022741"/>
    </source>
</evidence>
<dbReference type="Pfam" id="PF00005">
    <property type="entry name" value="ABC_tran"/>
    <property type="match status" value="1"/>
</dbReference>
<dbReference type="PROSITE" id="PS00211">
    <property type="entry name" value="ABC_TRANSPORTER_1"/>
    <property type="match status" value="1"/>
</dbReference>
<sequence length="318" mass="35537">MEEFKYSICVSALKKKYKDKEVLSNVTFSVPKGSIYTLLGSNGAGKTTTIRILTTQIKADNGTVQIEGYNVFDNPQKVHEVISLTGQFSAVDECLTGKENLIIMGKLRHLSKPEETAENLLEYFELAKASNRIVSTYSGGMKRKLDIAMSLIGNPKVIFLDEPTTGLDPQSRHSMWNIIRDLNKSGVTIFLTTQYLEEAEQLADIIGILDNGKIIAEGTPEELKAYLPQGAVQFTFGNSEEFESAILLMKDYKVSIEPEKYSIIVFTDGKADTLSKIFNILYTNKISIQNFKELAPTLEDVFLSMIEEREGKSNEVKD</sequence>
<dbReference type="SUPFAM" id="SSF52540">
    <property type="entry name" value="P-loop containing nucleoside triphosphate hydrolases"/>
    <property type="match status" value="1"/>
</dbReference>
<comment type="caution">
    <text evidence="6">The sequence shown here is derived from an EMBL/GenBank/DDBJ whole genome shotgun (WGS) entry which is preliminary data.</text>
</comment>
<keyword evidence="3" id="KW-0547">Nucleotide-binding</keyword>
<dbReference type="PANTHER" id="PTHR42711:SF5">
    <property type="entry name" value="ABC TRANSPORTER ATP-BINDING PROTEIN NATA"/>
    <property type="match status" value="1"/>
</dbReference>
<evidence type="ECO:0000313" key="7">
    <source>
        <dbReference type="Proteomes" id="UP000249377"/>
    </source>
</evidence>
<comment type="similarity">
    <text evidence="1">Belongs to the ABC transporter superfamily.</text>
</comment>
<evidence type="ECO:0000256" key="1">
    <source>
        <dbReference type="ARBA" id="ARBA00005417"/>
    </source>
</evidence>
<accession>A0A328UGN2</accession>
<name>A0A328UGN2_9FIRM</name>
<dbReference type="EMBL" id="QLYR01000001">
    <property type="protein sequence ID" value="RAQ30529.1"/>
    <property type="molecule type" value="Genomic_DNA"/>
</dbReference>
<dbReference type="InterPro" id="IPR027417">
    <property type="entry name" value="P-loop_NTPase"/>
</dbReference>
<evidence type="ECO:0000256" key="2">
    <source>
        <dbReference type="ARBA" id="ARBA00022448"/>
    </source>
</evidence>
<dbReference type="Gene3D" id="3.40.50.300">
    <property type="entry name" value="P-loop containing nucleotide triphosphate hydrolases"/>
    <property type="match status" value="1"/>
</dbReference>
<dbReference type="InterPro" id="IPR003593">
    <property type="entry name" value="AAA+_ATPase"/>
</dbReference>
<keyword evidence="2" id="KW-0813">Transport</keyword>
<proteinExistence type="inferred from homology"/>
<reference evidence="6 7" key="1">
    <citation type="submission" date="2018-06" db="EMBL/GenBank/DDBJ databases">
        <title>Noncontiguous genome sequence of Ruminococcaceae bacterium ASD2818.</title>
        <authorList>
            <person name="Chaplin A.V."/>
            <person name="Sokolova S.R."/>
            <person name="Kochetkova T.O."/>
            <person name="Goltsov A.Y."/>
            <person name="Trofimov D.Y."/>
            <person name="Efimov B.A."/>
        </authorList>
    </citation>
    <scope>NUCLEOTIDE SEQUENCE [LARGE SCALE GENOMIC DNA]</scope>
    <source>
        <strain evidence="6 7">ASD2818</strain>
    </source>
</reference>
<protein>
    <submittedName>
        <fullName evidence="6">ABC transporter</fullName>
    </submittedName>
</protein>
<dbReference type="InterPro" id="IPR017871">
    <property type="entry name" value="ABC_transporter-like_CS"/>
</dbReference>
<organism evidence="6 7">
    <name type="scientific">Hydrogeniiclostridium mannosilyticum</name>
    <dbReference type="NCBI Taxonomy" id="2764322"/>
    <lineage>
        <taxon>Bacteria</taxon>
        <taxon>Bacillati</taxon>
        <taxon>Bacillota</taxon>
        <taxon>Clostridia</taxon>
        <taxon>Eubacteriales</taxon>
        <taxon>Acutalibacteraceae</taxon>
        <taxon>Hydrogeniiclostridium</taxon>
    </lineage>
</organism>
<gene>
    <name evidence="6" type="ORF">DPQ25_03255</name>
</gene>
<feature type="domain" description="ABC transporter" evidence="5">
    <location>
        <begin position="8"/>
        <end position="236"/>
    </location>
</feature>
<dbReference type="PANTHER" id="PTHR42711">
    <property type="entry name" value="ABC TRANSPORTER ATP-BINDING PROTEIN"/>
    <property type="match status" value="1"/>
</dbReference>
<dbReference type="InterPro" id="IPR050763">
    <property type="entry name" value="ABC_transporter_ATP-binding"/>
</dbReference>
<dbReference type="RefSeq" id="WP_112331724.1">
    <property type="nucleotide sequence ID" value="NZ_QLYR01000001.1"/>
</dbReference>
<dbReference type="InterPro" id="IPR003439">
    <property type="entry name" value="ABC_transporter-like_ATP-bd"/>
</dbReference>